<feature type="transmembrane region" description="Helical" evidence="1">
    <location>
        <begin position="83"/>
        <end position="103"/>
    </location>
</feature>
<keyword evidence="3" id="KW-1185">Reference proteome</keyword>
<evidence type="ECO:0000313" key="3">
    <source>
        <dbReference type="Proteomes" id="UP001203338"/>
    </source>
</evidence>
<dbReference type="EMBL" id="JAMFLX010000026">
    <property type="protein sequence ID" value="MCL6271516.1"/>
    <property type="molecule type" value="Genomic_DNA"/>
</dbReference>
<keyword evidence="1" id="KW-0472">Membrane</keyword>
<protein>
    <submittedName>
        <fullName evidence="2">Uncharacterized protein</fullName>
    </submittedName>
</protein>
<reference evidence="2 3" key="1">
    <citation type="submission" date="2022-05" db="EMBL/GenBank/DDBJ databases">
        <authorList>
            <person name="Park J.-S."/>
        </authorList>
    </citation>
    <scope>NUCLEOTIDE SEQUENCE [LARGE SCALE GENOMIC DNA]</scope>
    <source>
        <strain evidence="2 3">2012CJ34-2</strain>
    </source>
</reference>
<feature type="transmembrane region" description="Helical" evidence="1">
    <location>
        <begin position="140"/>
        <end position="163"/>
    </location>
</feature>
<evidence type="ECO:0000256" key="1">
    <source>
        <dbReference type="SAM" id="Phobius"/>
    </source>
</evidence>
<accession>A0ABT0PJV7</accession>
<dbReference type="Proteomes" id="UP001203338">
    <property type="component" value="Unassembled WGS sequence"/>
</dbReference>
<comment type="caution">
    <text evidence="2">The sequence shown here is derived from an EMBL/GenBank/DDBJ whole genome shotgun (WGS) entry which is preliminary data.</text>
</comment>
<keyword evidence="1" id="KW-1133">Transmembrane helix</keyword>
<gene>
    <name evidence="2" type="ORF">M3P05_16485</name>
</gene>
<name>A0ABT0PJV7_9GAMM</name>
<dbReference type="RefSeq" id="WP_249701133.1">
    <property type="nucleotide sequence ID" value="NZ_JAMFLX010000026.1"/>
</dbReference>
<sequence length="166" mass="17547">MIREPGKVFNPLKEIPLSCEYADYSFRDKLVRAIPDAISYMKENPDDLAFFAGVAVAAASVVGLGCAIAPVLLTPMVIYNPPILGFAGYTVTNAILGAAPALVGGYQLNKLCAEPPADMDAWREEGRARKVVRVAAKFQLITLASGALGAAFIPAGHALGLILPLY</sequence>
<feature type="transmembrane region" description="Helical" evidence="1">
    <location>
        <begin position="48"/>
        <end position="71"/>
    </location>
</feature>
<evidence type="ECO:0000313" key="2">
    <source>
        <dbReference type="EMBL" id="MCL6271516.1"/>
    </source>
</evidence>
<proteinExistence type="predicted"/>
<organism evidence="2 3">
    <name type="scientific">Parendozoicomonas callyspongiae</name>
    <dbReference type="NCBI Taxonomy" id="2942213"/>
    <lineage>
        <taxon>Bacteria</taxon>
        <taxon>Pseudomonadati</taxon>
        <taxon>Pseudomonadota</taxon>
        <taxon>Gammaproteobacteria</taxon>
        <taxon>Oceanospirillales</taxon>
        <taxon>Endozoicomonadaceae</taxon>
        <taxon>Parendozoicomonas</taxon>
    </lineage>
</organism>
<keyword evidence="1" id="KW-0812">Transmembrane</keyword>